<sequence length="129" mass="14344">MSDQRRVVVASPRTHRARRLGDTGSERSWSLAHDLDEQTELGAVYVRTLIRAQLRAALATLTVVAVVIIGLPLLLVLLPALGRSRMHGIPVSWLGLALCIQPIWIAAAARHLRQAERIERDFARLVDRS</sequence>
<reference evidence="2 3" key="1">
    <citation type="submission" date="2019-09" db="EMBL/GenBank/DDBJ databases">
        <title>Actinomadura physcomitrii sp. nov., a novel actinomycete isolated from moss [Physcomitrium sphaericum (Ludw) Fuernr].</title>
        <authorList>
            <person name="Zhuang X."/>
            <person name="Liu C."/>
        </authorList>
    </citation>
    <scope>NUCLEOTIDE SEQUENCE [LARGE SCALE GENOMIC DNA]</scope>
    <source>
        <strain evidence="2 3">HMC1</strain>
    </source>
</reference>
<dbReference type="AlphaFoldDB" id="A0A6H9YLT7"/>
<dbReference type="RefSeq" id="WP_151566360.1">
    <property type="nucleotide sequence ID" value="NZ_WBMT01000020.1"/>
</dbReference>
<dbReference type="EMBL" id="WBMT01000020">
    <property type="protein sequence ID" value="KAB2342977.1"/>
    <property type="molecule type" value="Genomic_DNA"/>
</dbReference>
<proteinExistence type="predicted"/>
<dbReference type="OrthoDB" id="3483591at2"/>
<evidence type="ECO:0000313" key="3">
    <source>
        <dbReference type="Proteomes" id="UP000468735"/>
    </source>
</evidence>
<protein>
    <recommendedName>
        <fullName evidence="4">DUF485 domain-containing protein</fullName>
    </recommendedName>
</protein>
<organism evidence="2 3">
    <name type="scientific">Actinomadura rudentiformis</name>
    <dbReference type="NCBI Taxonomy" id="359158"/>
    <lineage>
        <taxon>Bacteria</taxon>
        <taxon>Bacillati</taxon>
        <taxon>Actinomycetota</taxon>
        <taxon>Actinomycetes</taxon>
        <taxon>Streptosporangiales</taxon>
        <taxon>Thermomonosporaceae</taxon>
        <taxon>Actinomadura</taxon>
    </lineage>
</organism>
<name>A0A6H9YLT7_9ACTN</name>
<dbReference type="Proteomes" id="UP000468735">
    <property type="component" value="Unassembled WGS sequence"/>
</dbReference>
<evidence type="ECO:0008006" key="4">
    <source>
        <dbReference type="Google" id="ProtNLM"/>
    </source>
</evidence>
<evidence type="ECO:0000313" key="2">
    <source>
        <dbReference type="EMBL" id="KAB2342977.1"/>
    </source>
</evidence>
<feature type="transmembrane region" description="Helical" evidence="1">
    <location>
        <begin position="93"/>
        <end position="112"/>
    </location>
</feature>
<keyword evidence="1" id="KW-0812">Transmembrane</keyword>
<keyword evidence="3" id="KW-1185">Reference proteome</keyword>
<gene>
    <name evidence="2" type="ORF">F8566_36065</name>
</gene>
<accession>A0A6H9YLT7</accession>
<comment type="caution">
    <text evidence="2">The sequence shown here is derived from an EMBL/GenBank/DDBJ whole genome shotgun (WGS) entry which is preliminary data.</text>
</comment>
<keyword evidence="1" id="KW-0472">Membrane</keyword>
<keyword evidence="1" id="KW-1133">Transmembrane helix</keyword>
<feature type="transmembrane region" description="Helical" evidence="1">
    <location>
        <begin position="56"/>
        <end position="81"/>
    </location>
</feature>
<evidence type="ECO:0000256" key="1">
    <source>
        <dbReference type="SAM" id="Phobius"/>
    </source>
</evidence>